<sequence>MEGCDSALVKDEQKKKRRRRRRREEEEEEEEEDEDGEKNQPARQPTEDETRAAEVEIPLVSRDLDRDKLRGTHITASLSTQCACPRLHGVRAFFHGYADSASTPMPPASDLSHQMRKVSSIDSLSLVQTDGRILFYFPRIKVISTQGRPGQEDGDSSGGQPEAMTSALLLTFVESRAGCVHHLLIIWKSSGAVSISPVAARDAVQRQNGVQDRQTQPDTEDTDILQERMLLKDSRDQYT</sequence>
<dbReference type="GeneID" id="9524989"/>
<evidence type="ECO:0000313" key="2">
    <source>
        <dbReference type="EMBL" id="EFE30234.1"/>
    </source>
</evidence>
<protein>
    <submittedName>
        <fullName evidence="2">Uncharacterized protein</fullName>
    </submittedName>
</protein>
<comment type="caution">
    <text evidence="2">The sequence shown here is derived from an EMBL/GenBank/DDBJ whole genome shotgun (WGS) entry which is preliminary data.</text>
</comment>
<dbReference type="HOGENOM" id="CLU_1160861_0_0_1"/>
<keyword evidence="3" id="KW-1185">Reference proteome</keyword>
<proteinExistence type="predicted"/>
<name>D4B379_ARTBC</name>
<feature type="compositionally biased region" description="Basic and acidic residues" evidence="1">
    <location>
        <begin position="37"/>
        <end position="54"/>
    </location>
</feature>
<dbReference type="Proteomes" id="UP000008866">
    <property type="component" value="Unassembled WGS sequence"/>
</dbReference>
<dbReference type="EMBL" id="ABSU01000032">
    <property type="protein sequence ID" value="EFE30234.1"/>
    <property type="molecule type" value="Genomic_DNA"/>
</dbReference>
<gene>
    <name evidence="2" type="ORF">ARB_02913</name>
</gene>
<dbReference type="RefSeq" id="XP_003010874.1">
    <property type="nucleotide sequence ID" value="XM_003010828.1"/>
</dbReference>
<reference evidence="3" key="1">
    <citation type="journal article" date="2011" name="Genome Biol.">
        <title>Comparative and functional genomics provide insights into the pathogenicity of dermatophytic fungi.</title>
        <authorList>
            <person name="Burmester A."/>
            <person name="Shelest E."/>
            <person name="Gloeckner G."/>
            <person name="Heddergott C."/>
            <person name="Schindler S."/>
            <person name="Staib P."/>
            <person name="Heidel A."/>
            <person name="Felder M."/>
            <person name="Petzold A."/>
            <person name="Szafranski K."/>
            <person name="Feuermann M."/>
            <person name="Pedruzzi I."/>
            <person name="Priebe S."/>
            <person name="Groth M."/>
            <person name="Winkler R."/>
            <person name="Li W."/>
            <person name="Kniemeyer O."/>
            <person name="Schroeckh V."/>
            <person name="Hertweck C."/>
            <person name="Hube B."/>
            <person name="White T.C."/>
            <person name="Platzer M."/>
            <person name="Guthke R."/>
            <person name="Heitman J."/>
            <person name="Woestemeyer J."/>
            <person name="Zipfel P.F."/>
            <person name="Monod M."/>
            <person name="Brakhage A.A."/>
        </authorList>
    </citation>
    <scope>NUCLEOTIDE SEQUENCE [LARGE SCALE GENOMIC DNA]</scope>
    <source>
        <strain evidence="3">ATCC MYA-4681 / CBS 112371</strain>
    </source>
</reference>
<organism evidence="2 3">
    <name type="scientific">Arthroderma benhamiae (strain ATCC MYA-4681 / CBS 112371)</name>
    <name type="common">Trichophyton mentagrophytes</name>
    <dbReference type="NCBI Taxonomy" id="663331"/>
    <lineage>
        <taxon>Eukaryota</taxon>
        <taxon>Fungi</taxon>
        <taxon>Dikarya</taxon>
        <taxon>Ascomycota</taxon>
        <taxon>Pezizomycotina</taxon>
        <taxon>Eurotiomycetes</taxon>
        <taxon>Eurotiomycetidae</taxon>
        <taxon>Onygenales</taxon>
        <taxon>Arthrodermataceae</taxon>
        <taxon>Trichophyton</taxon>
    </lineage>
</organism>
<evidence type="ECO:0000313" key="3">
    <source>
        <dbReference type="Proteomes" id="UP000008866"/>
    </source>
</evidence>
<feature type="compositionally biased region" description="Acidic residues" evidence="1">
    <location>
        <begin position="25"/>
        <end position="36"/>
    </location>
</feature>
<accession>D4B379</accession>
<feature type="region of interest" description="Disordered" evidence="1">
    <location>
        <begin position="1"/>
        <end position="59"/>
    </location>
</feature>
<evidence type="ECO:0000256" key="1">
    <source>
        <dbReference type="SAM" id="MobiDB-lite"/>
    </source>
</evidence>
<dbReference type="KEGG" id="abe:ARB_02913"/>
<dbReference type="AlphaFoldDB" id="D4B379"/>